<dbReference type="RefSeq" id="WP_110045903.1">
    <property type="nucleotide sequence ID" value="NZ_CP054613.1"/>
</dbReference>
<dbReference type="AlphaFoldDB" id="A0A2V2YNS4"/>
<dbReference type="EMBL" id="QGTQ01000021">
    <property type="protein sequence ID" value="PWV97377.1"/>
    <property type="molecule type" value="Genomic_DNA"/>
</dbReference>
<comment type="caution">
    <text evidence="1">The sequence shown here is derived from an EMBL/GenBank/DDBJ whole genome shotgun (WGS) entry which is preliminary data.</text>
</comment>
<sequence length="78" mass="8967">MQEKEDECITLTEADVIEVIKSLNNTKQEIFKLIVHEGIKESIKSDLLALLIKIDEGLIRRVGYRSSFEVKTYNKVIS</sequence>
<name>A0A2V2YNS4_9BACL</name>
<dbReference type="Proteomes" id="UP000246635">
    <property type="component" value="Unassembled WGS sequence"/>
</dbReference>
<reference evidence="1 2" key="1">
    <citation type="submission" date="2018-05" db="EMBL/GenBank/DDBJ databases">
        <title>Genomic Encyclopedia of Type Strains, Phase III (KMG-III): the genomes of soil and plant-associated and newly described type strains.</title>
        <authorList>
            <person name="Whitman W."/>
        </authorList>
    </citation>
    <scope>NUCLEOTIDE SEQUENCE [LARGE SCALE GENOMIC DNA]</scope>
    <source>
        <strain evidence="1 2">CECT 5696</strain>
    </source>
</reference>
<proteinExistence type="predicted"/>
<protein>
    <submittedName>
        <fullName evidence="1">Uncharacterized protein</fullName>
    </submittedName>
</protein>
<organism evidence="1 2">
    <name type="scientific">Paenibacillus cellulosilyticus</name>
    <dbReference type="NCBI Taxonomy" id="375489"/>
    <lineage>
        <taxon>Bacteria</taxon>
        <taxon>Bacillati</taxon>
        <taxon>Bacillota</taxon>
        <taxon>Bacilli</taxon>
        <taxon>Bacillales</taxon>
        <taxon>Paenibacillaceae</taxon>
        <taxon>Paenibacillus</taxon>
    </lineage>
</organism>
<gene>
    <name evidence="1" type="ORF">DFQ01_12119</name>
</gene>
<keyword evidence="2" id="KW-1185">Reference proteome</keyword>
<evidence type="ECO:0000313" key="2">
    <source>
        <dbReference type="Proteomes" id="UP000246635"/>
    </source>
</evidence>
<accession>A0A2V2YNS4</accession>
<evidence type="ECO:0000313" key="1">
    <source>
        <dbReference type="EMBL" id="PWV97377.1"/>
    </source>
</evidence>